<reference evidence="4 5" key="1">
    <citation type="submission" date="2016-04" db="EMBL/GenBank/DDBJ databases">
        <title>Draft genome of Fonsecaea erecta CBS 125763.</title>
        <authorList>
            <person name="Weiss V.A."/>
            <person name="Vicente V.A."/>
            <person name="Raittz R.T."/>
            <person name="Moreno L.F."/>
            <person name="De Souza E.M."/>
            <person name="Pedrosa F.O."/>
            <person name="Steffens M.B."/>
            <person name="Faoro H."/>
            <person name="Tadra-Sfeir M.Z."/>
            <person name="Najafzadeh M.J."/>
            <person name="Felipe M.S."/>
            <person name="Teixeira M."/>
            <person name="Sun J."/>
            <person name="Xi L."/>
            <person name="Gomes R."/>
            <person name="De Azevedo C.M."/>
            <person name="Salgado C.G."/>
            <person name="Da Silva M.B."/>
            <person name="Nascimento M.F."/>
            <person name="Queiroz-Telles F."/>
            <person name="Attili D.S."/>
            <person name="Gorbushina A."/>
        </authorList>
    </citation>
    <scope>NUCLEOTIDE SEQUENCE [LARGE SCALE GENOMIC DNA]</scope>
    <source>
        <strain evidence="4 5">CBS 125763</strain>
    </source>
</reference>
<dbReference type="GeneID" id="30005589"/>
<dbReference type="GO" id="GO:0006629">
    <property type="term" value="P:lipid metabolic process"/>
    <property type="evidence" value="ECO:0007669"/>
    <property type="project" value="InterPro"/>
</dbReference>
<dbReference type="GO" id="GO:0008081">
    <property type="term" value="F:phosphoric diester hydrolase activity"/>
    <property type="evidence" value="ECO:0007669"/>
    <property type="project" value="InterPro"/>
</dbReference>
<dbReference type="RefSeq" id="XP_018698814.1">
    <property type="nucleotide sequence ID" value="XM_018832935.1"/>
</dbReference>
<dbReference type="Gene3D" id="3.20.20.190">
    <property type="entry name" value="Phosphatidylinositol (PI) phosphodiesterase"/>
    <property type="match status" value="1"/>
</dbReference>
<dbReference type="InterPro" id="IPR017946">
    <property type="entry name" value="PLC-like_Pdiesterase_TIM-brl"/>
</dbReference>
<name>A0A179A0C1_9EURO</name>
<sequence>MSLAKAALMTLGLLQCVVFVFGVVEAVFPDQLDLVSGPLKDSFLFRNDPTAMWKKDLDALTADVQPVMCHSHNDYWRREPLYSAIAAGCTGVEADVWLLGNELYVAHTASGIRRNRTLETLYLDPLKQILDHRNTLPDFLDPAALDSSRRVGVFDTKPEQSLVLLVDIKNKPIGAFKNKPEEAWSRLHALLARFRDRKYLTYLNGSDLVSGPLTVVVSGHAPFSRVVQNSTYRDIFYDAPLHDLADLPGISPQSSPSTALNVRADDTTPSIELVSQPPAGLATSYSSSNSYYASTSFRRSIGRPYHSSLTQPQLDKIRRQIRSAHARGLKVRYWDIPAWPIGLRDYLWRVLVREGVDYLSVDDIEDVRWKDWGPRKGGWGKKWWR</sequence>
<dbReference type="AlphaFoldDB" id="A0A179A0C1"/>
<dbReference type="PANTHER" id="PTHR31571:SF1">
    <property type="entry name" value="ALTERED INHERITANCE OF MITOCHONDRIA PROTEIN 6"/>
    <property type="match status" value="1"/>
</dbReference>
<proteinExistence type="inferred from homology"/>
<gene>
    <name evidence="4" type="ORF">AYL99_01419</name>
</gene>
<comment type="caution">
    <text evidence="4">The sequence shown here is derived from an EMBL/GenBank/DDBJ whole genome shotgun (WGS) entry which is preliminary data.</text>
</comment>
<dbReference type="Proteomes" id="UP000078343">
    <property type="component" value="Unassembled WGS sequence"/>
</dbReference>
<keyword evidence="3" id="KW-0732">Signal</keyword>
<evidence type="ECO:0000313" key="5">
    <source>
        <dbReference type="Proteomes" id="UP000078343"/>
    </source>
</evidence>
<dbReference type="SUPFAM" id="SSF51695">
    <property type="entry name" value="PLC-like phosphodiesterases"/>
    <property type="match status" value="1"/>
</dbReference>
<evidence type="ECO:0000256" key="3">
    <source>
        <dbReference type="SAM" id="SignalP"/>
    </source>
</evidence>
<dbReference type="STRING" id="1367422.A0A179A0C1"/>
<protein>
    <recommendedName>
        <fullName evidence="2">Altered inheritance of mitochondria protein 6</fullName>
    </recommendedName>
</protein>
<accession>A0A179A0C1</accession>
<dbReference type="PANTHER" id="PTHR31571">
    <property type="entry name" value="ALTERED INHERITANCE OF MITOCHONDRIA PROTEIN 6"/>
    <property type="match status" value="1"/>
</dbReference>
<dbReference type="InterPro" id="IPR051236">
    <property type="entry name" value="HAT_RTT109-like"/>
</dbReference>
<comment type="similarity">
    <text evidence="1">Belongs to the AIM6 family.</text>
</comment>
<evidence type="ECO:0000256" key="1">
    <source>
        <dbReference type="ARBA" id="ARBA00008858"/>
    </source>
</evidence>
<evidence type="ECO:0000256" key="2">
    <source>
        <dbReference type="ARBA" id="ARBA00014286"/>
    </source>
</evidence>
<feature type="signal peptide" evidence="3">
    <location>
        <begin position="1"/>
        <end position="26"/>
    </location>
</feature>
<dbReference type="OrthoDB" id="4153866at2759"/>
<dbReference type="EMBL" id="LVYI01000001">
    <property type="protein sequence ID" value="OAP65447.1"/>
    <property type="molecule type" value="Genomic_DNA"/>
</dbReference>
<evidence type="ECO:0000313" key="4">
    <source>
        <dbReference type="EMBL" id="OAP65447.1"/>
    </source>
</evidence>
<organism evidence="4 5">
    <name type="scientific">Fonsecaea erecta</name>
    <dbReference type="NCBI Taxonomy" id="1367422"/>
    <lineage>
        <taxon>Eukaryota</taxon>
        <taxon>Fungi</taxon>
        <taxon>Dikarya</taxon>
        <taxon>Ascomycota</taxon>
        <taxon>Pezizomycotina</taxon>
        <taxon>Eurotiomycetes</taxon>
        <taxon>Chaetothyriomycetidae</taxon>
        <taxon>Chaetothyriales</taxon>
        <taxon>Herpotrichiellaceae</taxon>
        <taxon>Fonsecaea</taxon>
    </lineage>
</organism>
<keyword evidence="5" id="KW-1185">Reference proteome</keyword>
<feature type="chain" id="PRO_5008098851" description="Altered inheritance of mitochondria protein 6" evidence="3">
    <location>
        <begin position="27"/>
        <end position="385"/>
    </location>
</feature>